<keyword evidence="2" id="KW-0812">Transmembrane</keyword>
<keyword evidence="2" id="KW-0472">Membrane</keyword>
<organism evidence="3 4">
    <name type="scientific">Corynebacterium canis</name>
    <dbReference type="NCBI Taxonomy" id="679663"/>
    <lineage>
        <taxon>Bacteria</taxon>
        <taxon>Bacillati</taxon>
        <taxon>Actinomycetota</taxon>
        <taxon>Actinomycetes</taxon>
        <taxon>Mycobacteriales</taxon>
        <taxon>Corynebacteriaceae</taxon>
        <taxon>Corynebacterium</taxon>
    </lineage>
</organism>
<sequence length="213" mass="22946">MTTQLTTVRPQPTALPRTPTTTPTRRRFQHTPGSRQVVSVRGRRVTTTHKADPKVVKFLVLVTAVLAGGIATTIGLSGISTEQTFKLQELHAEETQLNNQLETLHRDVETARSSAEIARRAAGFGMVVPDQPGVLAVGEDGTVTEQRPADPSKTQPIIDVNGKQISPSRASSNPDETRDVSDNLNPIPQSNLQRPNTVPGVTPYAPRHDGGAQ</sequence>
<keyword evidence="4" id="KW-1185">Reference proteome</keyword>
<protein>
    <recommendedName>
        <fullName evidence="5">Cell division protein FtsL</fullName>
    </recommendedName>
</protein>
<keyword evidence="2" id="KW-1133">Transmembrane helix</keyword>
<feature type="compositionally biased region" description="Polar residues" evidence="1">
    <location>
        <begin position="182"/>
        <end position="196"/>
    </location>
</feature>
<feature type="compositionally biased region" description="Low complexity" evidence="1">
    <location>
        <begin position="9"/>
        <end position="23"/>
    </location>
</feature>
<evidence type="ECO:0000313" key="3">
    <source>
        <dbReference type="EMBL" id="TWT28671.1"/>
    </source>
</evidence>
<feature type="region of interest" description="Disordered" evidence="1">
    <location>
        <begin position="1"/>
        <end position="35"/>
    </location>
</feature>
<gene>
    <name evidence="3" type="ORF">FRX94_01915</name>
</gene>
<accession>A0A5C5UQ99</accession>
<comment type="caution">
    <text evidence="3">The sequence shown here is derived from an EMBL/GenBank/DDBJ whole genome shotgun (WGS) entry which is preliminary data.</text>
</comment>
<evidence type="ECO:0008006" key="5">
    <source>
        <dbReference type="Google" id="ProtNLM"/>
    </source>
</evidence>
<dbReference type="RefSeq" id="WP_146323432.1">
    <property type="nucleotide sequence ID" value="NZ_BAABLR010000027.1"/>
</dbReference>
<name>A0A5C5UQ99_9CORY</name>
<evidence type="ECO:0000256" key="2">
    <source>
        <dbReference type="SAM" id="Phobius"/>
    </source>
</evidence>
<reference evidence="3 4" key="1">
    <citation type="submission" date="2019-08" db="EMBL/GenBank/DDBJ databases">
        <authorList>
            <person name="Lei W."/>
        </authorList>
    </citation>
    <scope>NUCLEOTIDE SEQUENCE [LARGE SCALE GENOMIC DNA]</scope>
    <source>
        <strain evidence="3 4">CCUG 58627</strain>
    </source>
</reference>
<dbReference type="Proteomes" id="UP000320791">
    <property type="component" value="Unassembled WGS sequence"/>
</dbReference>
<dbReference type="OrthoDB" id="4424797at2"/>
<feature type="compositionally biased region" description="Polar residues" evidence="1">
    <location>
        <begin position="163"/>
        <end position="174"/>
    </location>
</feature>
<feature type="region of interest" description="Disordered" evidence="1">
    <location>
        <begin position="143"/>
        <end position="213"/>
    </location>
</feature>
<dbReference type="EMBL" id="VOHM01000003">
    <property type="protein sequence ID" value="TWT28671.1"/>
    <property type="molecule type" value="Genomic_DNA"/>
</dbReference>
<feature type="transmembrane region" description="Helical" evidence="2">
    <location>
        <begin position="58"/>
        <end position="79"/>
    </location>
</feature>
<proteinExistence type="predicted"/>
<dbReference type="AlphaFoldDB" id="A0A5C5UQ99"/>
<evidence type="ECO:0000313" key="4">
    <source>
        <dbReference type="Proteomes" id="UP000320791"/>
    </source>
</evidence>
<evidence type="ECO:0000256" key="1">
    <source>
        <dbReference type="SAM" id="MobiDB-lite"/>
    </source>
</evidence>